<organism evidence="4 5">
    <name type="scientific">Gigaspora rosea</name>
    <dbReference type="NCBI Taxonomy" id="44941"/>
    <lineage>
        <taxon>Eukaryota</taxon>
        <taxon>Fungi</taxon>
        <taxon>Fungi incertae sedis</taxon>
        <taxon>Mucoromycota</taxon>
        <taxon>Glomeromycotina</taxon>
        <taxon>Glomeromycetes</taxon>
        <taxon>Diversisporales</taxon>
        <taxon>Gigasporaceae</taxon>
        <taxon>Gigaspora</taxon>
    </lineage>
</organism>
<dbReference type="InterPro" id="IPR050121">
    <property type="entry name" value="Cytochrome_P450_monoxygenase"/>
</dbReference>
<comment type="caution">
    <text evidence="4">The sequence shown here is derived from an EMBL/GenBank/DDBJ whole genome shotgun (WGS) entry which is preliminary data.</text>
</comment>
<dbReference type="Proteomes" id="UP000266673">
    <property type="component" value="Unassembled WGS sequence"/>
</dbReference>
<evidence type="ECO:0000256" key="1">
    <source>
        <dbReference type="ARBA" id="ARBA00010617"/>
    </source>
</evidence>
<sequence>MNYYLAAILTLVGYALYQLYIYPLYLSPLRKIPSSPVDSFIFGHYAFYNKKQGEAFVHLIKQYGGIVRLHVLNVPYLLIPDQKLVQEIIVNRGYEFPKYHISKPLIKDILDESITFAQGEAHKRQRKMMSPSFSFANVKEMLPIFVQAGHKLKDIWINQIGNKKEERITITELISKTTLDIIGLVEKLIAEKKNATVREKDFLSLLIQTNEVMPANEQLKHSELLSMVMTILMAGHKTTSTSLSWALYYLAKNPNMQERLRKEIFEIFTDCNHCPTFDEIDQLKYLECVYKEILRIAPPGNSNGYSHLCIHHDPLIWGDDAKYFNPSRWLNPEIKSKVSNSTYLPFAAGPRFCLGMKMAHLELKVLLSIIIRNFEFRLVEGFTFEKLSFALTKPFPGIDLFVSKVDY</sequence>
<keyword evidence="5" id="KW-1185">Reference proteome</keyword>
<dbReference type="GO" id="GO:0016705">
    <property type="term" value="F:oxidoreductase activity, acting on paired donors, with incorporation or reduction of molecular oxygen"/>
    <property type="evidence" value="ECO:0007669"/>
    <property type="project" value="InterPro"/>
</dbReference>
<feature type="binding site" description="axial binding residue" evidence="2">
    <location>
        <position position="353"/>
    </location>
    <ligand>
        <name>heme</name>
        <dbReference type="ChEBI" id="CHEBI:30413"/>
    </ligand>
    <ligandPart>
        <name>Fe</name>
        <dbReference type="ChEBI" id="CHEBI:18248"/>
    </ligandPart>
</feature>
<keyword evidence="3" id="KW-0812">Transmembrane</keyword>
<proteinExistence type="inferred from homology"/>
<dbReference type="SUPFAM" id="SSF48264">
    <property type="entry name" value="Cytochrome P450"/>
    <property type="match status" value="1"/>
</dbReference>
<keyword evidence="2" id="KW-0408">Iron</keyword>
<dbReference type="GO" id="GO:0004497">
    <property type="term" value="F:monooxygenase activity"/>
    <property type="evidence" value="ECO:0007669"/>
    <property type="project" value="InterPro"/>
</dbReference>
<keyword evidence="2" id="KW-0479">Metal-binding</keyword>
<dbReference type="AlphaFoldDB" id="A0A397VD93"/>
<keyword evidence="3" id="KW-1133">Transmembrane helix</keyword>
<dbReference type="EMBL" id="QKWP01000457">
    <property type="protein sequence ID" value="RIB19718.1"/>
    <property type="molecule type" value="Genomic_DNA"/>
</dbReference>
<accession>A0A397VD93</accession>
<feature type="transmembrane region" description="Helical" evidence="3">
    <location>
        <begin position="6"/>
        <end position="25"/>
    </location>
</feature>
<dbReference type="PANTHER" id="PTHR24305:SF166">
    <property type="entry name" value="CYTOCHROME P450 12A4, MITOCHONDRIAL-RELATED"/>
    <property type="match status" value="1"/>
</dbReference>
<evidence type="ECO:0000256" key="3">
    <source>
        <dbReference type="SAM" id="Phobius"/>
    </source>
</evidence>
<dbReference type="STRING" id="44941.A0A397VD93"/>
<evidence type="ECO:0000256" key="2">
    <source>
        <dbReference type="PIRSR" id="PIRSR602401-1"/>
    </source>
</evidence>
<dbReference type="PRINTS" id="PR00385">
    <property type="entry name" value="P450"/>
</dbReference>
<evidence type="ECO:0000313" key="5">
    <source>
        <dbReference type="Proteomes" id="UP000266673"/>
    </source>
</evidence>
<dbReference type="OrthoDB" id="1470350at2759"/>
<name>A0A397VD93_9GLOM</name>
<comment type="cofactor">
    <cofactor evidence="2">
        <name>heme</name>
        <dbReference type="ChEBI" id="CHEBI:30413"/>
    </cofactor>
</comment>
<dbReference type="GO" id="GO:0005506">
    <property type="term" value="F:iron ion binding"/>
    <property type="evidence" value="ECO:0007669"/>
    <property type="project" value="InterPro"/>
</dbReference>
<dbReference type="Pfam" id="PF00067">
    <property type="entry name" value="p450"/>
    <property type="match status" value="3"/>
</dbReference>
<keyword evidence="2" id="KW-0349">Heme</keyword>
<evidence type="ECO:0000313" key="4">
    <source>
        <dbReference type="EMBL" id="RIB19718.1"/>
    </source>
</evidence>
<dbReference type="InterPro" id="IPR001128">
    <property type="entry name" value="Cyt_P450"/>
</dbReference>
<keyword evidence="3" id="KW-0472">Membrane</keyword>
<gene>
    <name evidence="4" type="ORF">C2G38_2141514</name>
</gene>
<dbReference type="PRINTS" id="PR00463">
    <property type="entry name" value="EP450I"/>
</dbReference>
<comment type="similarity">
    <text evidence="1">Belongs to the cytochrome P450 family.</text>
</comment>
<dbReference type="InterPro" id="IPR036396">
    <property type="entry name" value="Cyt_P450_sf"/>
</dbReference>
<dbReference type="PANTHER" id="PTHR24305">
    <property type="entry name" value="CYTOCHROME P450"/>
    <property type="match status" value="1"/>
</dbReference>
<dbReference type="InterPro" id="IPR002401">
    <property type="entry name" value="Cyt_P450_E_grp-I"/>
</dbReference>
<reference evidence="4 5" key="1">
    <citation type="submission" date="2018-06" db="EMBL/GenBank/DDBJ databases">
        <title>Comparative genomics reveals the genomic features of Rhizophagus irregularis, R. cerebriforme, R. diaphanum and Gigaspora rosea, and their symbiotic lifestyle signature.</title>
        <authorList>
            <person name="Morin E."/>
            <person name="San Clemente H."/>
            <person name="Chen E.C.H."/>
            <person name="De La Providencia I."/>
            <person name="Hainaut M."/>
            <person name="Kuo A."/>
            <person name="Kohler A."/>
            <person name="Murat C."/>
            <person name="Tang N."/>
            <person name="Roy S."/>
            <person name="Loubradou J."/>
            <person name="Henrissat B."/>
            <person name="Grigoriev I.V."/>
            <person name="Corradi N."/>
            <person name="Roux C."/>
            <person name="Martin F.M."/>
        </authorList>
    </citation>
    <scope>NUCLEOTIDE SEQUENCE [LARGE SCALE GENOMIC DNA]</scope>
    <source>
        <strain evidence="4 5">DAOM 194757</strain>
    </source>
</reference>
<dbReference type="GO" id="GO:0020037">
    <property type="term" value="F:heme binding"/>
    <property type="evidence" value="ECO:0007669"/>
    <property type="project" value="InterPro"/>
</dbReference>
<protein>
    <submittedName>
        <fullName evidence="4">Cytochrome P450</fullName>
    </submittedName>
</protein>
<dbReference type="Gene3D" id="1.10.630.10">
    <property type="entry name" value="Cytochrome P450"/>
    <property type="match status" value="2"/>
</dbReference>